<dbReference type="Proteomes" id="UP000632828">
    <property type="component" value="Unassembled WGS sequence"/>
</dbReference>
<organism evidence="6 7">
    <name type="scientific">Pelovirga terrestris</name>
    <dbReference type="NCBI Taxonomy" id="2771352"/>
    <lineage>
        <taxon>Bacteria</taxon>
        <taxon>Pseudomonadati</taxon>
        <taxon>Thermodesulfobacteriota</taxon>
        <taxon>Desulfuromonadia</taxon>
        <taxon>Geobacterales</taxon>
        <taxon>Geobacteraceae</taxon>
        <taxon>Pelovirga</taxon>
    </lineage>
</organism>
<dbReference type="SUPFAM" id="SSF46689">
    <property type="entry name" value="Homeodomain-like"/>
    <property type="match status" value="1"/>
</dbReference>
<dbReference type="EMBL" id="JACWUN010000006">
    <property type="protein sequence ID" value="MBD1400360.1"/>
    <property type="molecule type" value="Genomic_DNA"/>
</dbReference>
<accession>A0A8J6QRP6</accession>
<evidence type="ECO:0000256" key="3">
    <source>
        <dbReference type="ARBA" id="ARBA00023163"/>
    </source>
</evidence>
<dbReference type="PROSITE" id="PS50977">
    <property type="entry name" value="HTH_TETR_2"/>
    <property type="match status" value="1"/>
</dbReference>
<keyword evidence="7" id="KW-1185">Reference proteome</keyword>
<dbReference type="GO" id="GO:0003677">
    <property type="term" value="F:DNA binding"/>
    <property type="evidence" value="ECO:0007669"/>
    <property type="project" value="UniProtKB-UniRule"/>
</dbReference>
<evidence type="ECO:0000256" key="4">
    <source>
        <dbReference type="PROSITE-ProRule" id="PRU00335"/>
    </source>
</evidence>
<evidence type="ECO:0000256" key="1">
    <source>
        <dbReference type="ARBA" id="ARBA00023015"/>
    </source>
</evidence>
<keyword evidence="2 4" id="KW-0238">DNA-binding</keyword>
<dbReference type="InterPro" id="IPR001647">
    <property type="entry name" value="HTH_TetR"/>
</dbReference>
<keyword evidence="3" id="KW-0804">Transcription</keyword>
<feature type="domain" description="HTH tetR-type" evidence="5">
    <location>
        <begin position="28"/>
        <end position="88"/>
    </location>
</feature>
<proteinExistence type="predicted"/>
<evidence type="ECO:0000259" key="5">
    <source>
        <dbReference type="PROSITE" id="PS50977"/>
    </source>
</evidence>
<evidence type="ECO:0000256" key="2">
    <source>
        <dbReference type="ARBA" id="ARBA00023125"/>
    </source>
</evidence>
<dbReference type="PRINTS" id="PR00455">
    <property type="entry name" value="HTHTETR"/>
</dbReference>
<dbReference type="Pfam" id="PF00440">
    <property type="entry name" value="TetR_N"/>
    <property type="match status" value="1"/>
</dbReference>
<dbReference type="Gene3D" id="1.10.357.10">
    <property type="entry name" value="Tetracycline Repressor, domain 2"/>
    <property type="match status" value="1"/>
</dbReference>
<dbReference type="InterPro" id="IPR009057">
    <property type="entry name" value="Homeodomain-like_sf"/>
</dbReference>
<name>A0A8J6QRP6_9BACT</name>
<feature type="DNA-binding region" description="H-T-H motif" evidence="4">
    <location>
        <begin position="51"/>
        <end position="70"/>
    </location>
</feature>
<gene>
    <name evidence="6" type="ORF">ICT70_06725</name>
</gene>
<protein>
    <submittedName>
        <fullName evidence="6">TetR/AcrR family transcriptional regulator</fullName>
    </submittedName>
</protein>
<reference evidence="6" key="1">
    <citation type="submission" date="2020-09" db="EMBL/GenBank/DDBJ databases">
        <title>Pelobacter alkaliphilus sp. nov., a novel anaerobic arsenate-reducing bacterium from terrestrial mud volcano.</title>
        <authorList>
            <person name="Khomyakova M.A."/>
            <person name="Merkel A.Y."/>
            <person name="Slobodkin A.I."/>
        </authorList>
    </citation>
    <scope>NUCLEOTIDE SEQUENCE</scope>
    <source>
        <strain evidence="6">M08fum</strain>
    </source>
</reference>
<sequence length="213" mass="23892">MKIKKIPFCLDELEQVSMLQKVRTIDPETKYHQVLDCALRLFVKKGYHRVSIPDIVGASGVSTGAIYNLFGSKENLARTLHQQILTGFQNDFVARLVDCETAYDKLRAFAELVYEKTDHDPITMEYLLFMKHAEFMGDMAPICMTGPFRLIRQIVTDGMAGGEIRQGDYFISAVSYTGAILRPAQLKLECVLEGSLCDMADELIANAWAAIKA</sequence>
<comment type="caution">
    <text evidence="6">The sequence shown here is derived from an EMBL/GenBank/DDBJ whole genome shotgun (WGS) entry which is preliminary data.</text>
</comment>
<dbReference type="PANTHER" id="PTHR47506">
    <property type="entry name" value="TRANSCRIPTIONAL REGULATORY PROTEIN"/>
    <property type="match status" value="1"/>
</dbReference>
<evidence type="ECO:0000313" key="7">
    <source>
        <dbReference type="Proteomes" id="UP000632828"/>
    </source>
</evidence>
<keyword evidence="1" id="KW-0805">Transcription regulation</keyword>
<dbReference type="AlphaFoldDB" id="A0A8J6QRP6"/>
<evidence type="ECO:0000313" key="6">
    <source>
        <dbReference type="EMBL" id="MBD1400360.1"/>
    </source>
</evidence>
<dbReference type="PANTHER" id="PTHR47506:SF6">
    <property type="entry name" value="HTH-TYPE TRANSCRIPTIONAL REPRESSOR NEMR"/>
    <property type="match status" value="1"/>
</dbReference>